<dbReference type="GO" id="GO:0016491">
    <property type="term" value="F:oxidoreductase activity"/>
    <property type="evidence" value="ECO:0007669"/>
    <property type="project" value="InterPro"/>
</dbReference>
<proteinExistence type="predicted"/>
<dbReference type="PANTHER" id="PTHR40260">
    <property type="entry name" value="BLR8190 PROTEIN"/>
    <property type="match status" value="1"/>
</dbReference>
<protein>
    <submittedName>
        <fullName evidence="2">Ethyl tert-butyl ether degradation protein EthD</fullName>
    </submittedName>
</protein>
<feature type="domain" description="EthD" evidence="1">
    <location>
        <begin position="31"/>
        <end position="105"/>
    </location>
</feature>
<accession>A0A2A3MH30</accession>
<gene>
    <name evidence="2" type="ORF">CNQ84_10575</name>
</gene>
<dbReference type="InterPro" id="IPR011008">
    <property type="entry name" value="Dimeric_a/b-barrel"/>
</dbReference>
<keyword evidence="3" id="KW-1185">Reference proteome</keyword>
<dbReference type="EMBL" id="NTMR01000012">
    <property type="protein sequence ID" value="PBK04081.1"/>
    <property type="molecule type" value="Genomic_DNA"/>
</dbReference>
<dbReference type="Proteomes" id="UP000242313">
    <property type="component" value="Unassembled WGS sequence"/>
</dbReference>
<evidence type="ECO:0000259" key="1">
    <source>
        <dbReference type="Pfam" id="PF07110"/>
    </source>
</evidence>
<dbReference type="NCBIfam" id="TIGR02118">
    <property type="entry name" value="EthD family reductase"/>
    <property type="match status" value="1"/>
</dbReference>
<evidence type="ECO:0000313" key="3">
    <source>
        <dbReference type="Proteomes" id="UP000242313"/>
    </source>
</evidence>
<dbReference type="InterPro" id="IPR009799">
    <property type="entry name" value="EthD_dom"/>
</dbReference>
<dbReference type="AlphaFoldDB" id="A0A2A3MH30"/>
<organism evidence="2 3">
    <name type="scientific">Pseudomonas abyssi</name>
    <dbReference type="NCBI Taxonomy" id="170540"/>
    <lineage>
        <taxon>Bacteria</taxon>
        <taxon>Pseudomonadati</taxon>
        <taxon>Pseudomonadota</taxon>
        <taxon>Gammaproteobacteria</taxon>
        <taxon>Pseudomonadales</taxon>
        <taxon>Pseudomonadaceae</taxon>
        <taxon>Pseudomonas</taxon>
    </lineage>
</organism>
<comment type="caution">
    <text evidence="2">The sequence shown here is derived from an EMBL/GenBank/DDBJ whole genome shotgun (WGS) entry which is preliminary data.</text>
</comment>
<dbReference type="Gene3D" id="3.30.70.100">
    <property type="match status" value="1"/>
</dbReference>
<dbReference type="Pfam" id="PF07110">
    <property type="entry name" value="EthD"/>
    <property type="match status" value="1"/>
</dbReference>
<name>A0A2A3MH30_9PSED</name>
<evidence type="ECO:0000313" key="2">
    <source>
        <dbReference type="EMBL" id="PBK04081.1"/>
    </source>
</evidence>
<dbReference type="SUPFAM" id="SSF54909">
    <property type="entry name" value="Dimeric alpha+beta barrel"/>
    <property type="match status" value="1"/>
</dbReference>
<reference evidence="2 3" key="1">
    <citation type="submission" date="2017-09" db="EMBL/GenBank/DDBJ databases">
        <title>Pseudomonas abyssi sp. nov. isolated from Abyssopelagic Water.</title>
        <authorList>
            <person name="Wei Y."/>
        </authorList>
    </citation>
    <scope>NUCLEOTIDE SEQUENCE [LARGE SCALE GENOMIC DNA]</scope>
    <source>
        <strain evidence="2 3">MT5</strain>
    </source>
</reference>
<dbReference type="PANTHER" id="PTHR40260:SF2">
    <property type="entry name" value="BLR8190 PROTEIN"/>
    <property type="match status" value="1"/>
</dbReference>
<sequence length="117" mass="12790">MVLGQAQQQQEFDAMIRVTVSYPAQENARFDHSYYQQHHAQLIHQQLDAHGLLKLEIDQCLADGAGKAPPIVAAAHLFFADMAQFQAAFAAGGKALNEDIVNYSDIVPVVTISQVIA</sequence>